<evidence type="ECO:0000256" key="2">
    <source>
        <dbReference type="SAM" id="Phobius"/>
    </source>
</evidence>
<feature type="transmembrane region" description="Helical" evidence="2">
    <location>
        <begin position="42"/>
        <end position="63"/>
    </location>
</feature>
<dbReference type="AlphaFoldDB" id="A0A9W6UI47"/>
<feature type="transmembrane region" description="Helical" evidence="2">
    <location>
        <begin position="98"/>
        <end position="118"/>
    </location>
</feature>
<keyword evidence="2" id="KW-0472">Membrane</keyword>
<reference evidence="3" key="1">
    <citation type="submission" date="2023-02" db="EMBL/GenBank/DDBJ databases">
        <title>Nocardiopsis ansamitocini NBRC 112285.</title>
        <authorList>
            <person name="Ichikawa N."/>
            <person name="Sato H."/>
            <person name="Tonouchi N."/>
        </authorList>
    </citation>
    <scope>NUCLEOTIDE SEQUENCE</scope>
    <source>
        <strain evidence="3">NBRC 112285</strain>
    </source>
</reference>
<accession>A0A9W6UI47</accession>
<comment type="caution">
    <text evidence="3">The sequence shown here is derived from an EMBL/GenBank/DDBJ whole genome shotgun (WGS) entry which is preliminary data.</text>
</comment>
<dbReference type="Proteomes" id="UP001165092">
    <property type="component" value="Unassembled WGS sequence"/>
</dbReference>
<feature type="transmembrane region" description="Helical" evidence="2">
    <location>
        <begin position="69"/>
        <end position="86"/>
    </location>
</feature>
<organism evidence="3 4">
    <name type="scientific">Nocardiopsis ansamitocini</name>
    <dbReference type="NCBI Taxonomy" id="1670832"/>
    <lineage>
        <taxon>Bacteria</taxon>
        <taxon>Bacillati</taxon>
        <taxon>Actinomycetota</taxon>
        <taxon>Actinomycetes</taxon>
        <taxon>Streptosporangiales</taxon>
        <taxon>Nocardiopsidaceae</taxon>
        <taxon>Nocardiopsis</taxon>
    </lineage>
</organism>
<gene>
    <name evidence="3" type="ORF">Nans01_39120</name>
</gene>
<sequence length="121" mass="12892">MSQKTVEAAVARQSDPPEEPGGDTVDSGSAPRAEVPGWLSQVPYFLVLSMMSSGIVVVAAAYFKRGPAIIAGALLLGAIFRLLLPPKRVGMLAVRRRWIDVTTLVTLAVLLIVLAWVAPQL</sequence>
<feature type="region of interest" description="Disordered" evidence="1">
    <location>
        <begin position="1"/>
        <end position="34"/>
    </location>
</feature>
<protein>
    <recommendedName>
        <fullName evidence="5">DUF3017 domain-containing protein</fullName>
    </recommendedName>
</protein>
<proteinExistence type="predicted"/>
<evidence type="ECO:0000313" key="3">
    <source>
        <dbReference type="EMBL" id="GLU49561.1"/>
    </source>
</evidence>
<name>A0A9W6UI47_9ACTN</name>
<evidence type="ECO:0000256" key="1">
    <source>
        <dbReference type="SAM" id="MobiDB-lite"/>
    </source>
</evidence>
<keyword evidence="4" id="KW-1185">Reference proteome</keyword>
<keyword evidence="2" id="KW-0812">Transmembrane</keyword>
<keyword evidence="2" id="KW-1133">Transmembrane helix</keyword>
<evidence type="ECO:0000313" key="4">
    <source>
        <dbReference type="Proteomes" id="UP001165092"/>
    </source>
</evidence>
<evidence type="ECO:0008006" key="5">
    <source>
        <dbReference type="Google" id="ProtNLM"/>
    </source>
</evidence>
<dbReference type="EMBL" id="BSQG01000008">
    <property type="protein sequence ID" value="GLU49561.1"/>
    <property type="molecule type" value="Genomic_DNA"/>
</dbReference>
<dbReference type="Pfam" id="PF11222">
    <property type="entry name" value="DUF3017"/>
    <property type="match status" value="1"/>
</dbReference>
<dbReference type="InterPro" id="IPR021385">
    <property type="entry name" value="DUF3017"/>
</dbReference>
<dbReference type="RefSeq" id="WP_285761113.1">
    <property type="nucleotide sequence ID" value="NZ_BSQG01000008.1"/>
</dbReference>